<accession>E8N4G6</accession>
<dbReference type="eggNOG" id="COG1011">
    <property type="taxonomic scope" value="Bacteria"/>
</dbReference>
<organism evidence="1 2">
    <name type="scientific">Anaerolinea thermophila (strain DSM 14523 / JCM 11388 / NBRC 100420 / UNI-1)</name>
    <dbReference type="NCBI Taxonomy" id="926569"/>
    <lineage>
        <taxon>Bacteria</taxon>
        <taxon>Bacillati</taxon>
        <taxon>Chloroflexota</taxon>
        <taxon>Anaerolineae</taxon>
        <taxon>Anaerolineales</taxon>
        <taxon>Anaerolineaceae</taxon>
        <taxon>Anaerolinea</taxon>
    </lineage>
</organism>
<dbReference type="AlphaFoldDB" id="E8N4G6"/>
<dbReference type="SFLD" id="SFLDG01132">
    <property type="entry name" value="C1.5.3:_5'-Nucleotidase_Like"/>
    <property type="match status" value="1"/>
</dbReference>
<dbReference type="Gene3D" id="3.40.50.1000">
    <property type="entry name" value="HAD superfamily/HAD-like"/>
    <property type="match status" value="1"/>
</dbReference>
<dbReference type="InterPro" id="IPR023214">
    <property type="entry name" value="HAD_sf"/>
</dbReference>
<proteinExistence type="predicted"/>
<dbReference type="EMBL" id="AP012029">
    <property type="protein sequence ID" value="BAJ63330.1"/>
    <property type="molecule type" value="Genomic_DNA"/>
</dbReference>
<name>E8N4G6_ANATU</name>
<dbReference type="Proteomes" id="UP000008922">
    <property type="component" value="Chromosome"/>
</dbReference>
<evidence type="ECO:0000313" key="2">
    <source>
        <dbReference type="Proteomes" id="UP000008922"/>
    </source>
</evidence>
<sequence>MTFTTLFIDLDDTIYPPEKGVWDAIGEKINKYMETRVGIDASEVPVLRENLYRTYGTTLRGLMLTRGIDPADYLEFVHDIPLREFLHPTPELRALLERYPLRKIILTNADRNHALRVLNILELNGIFEQIIDIMDMLPYCKPLPEAFQKALEKAGNLRAEECIYLDDNVANLRTAKELGFYTIHVYPEKNCTDCHAHIPYLQYLPQVLDPLLKEVNRS</sequence>
<dbReference type="Pfam" id="PF00702">
    <property type="entry name" value="Hydrolase"/>
    <property type="match status" value="1"/>
</dbReference>
<dbReference type="NCBIfam" id="TIGR01509">
    <property type="entry name" value="HAD-SF-IA-v3"/>
    <property type="match status" value="1"/>
</dbReference>
<dbReference type="SUPFAM" id="SSF56784">
    <property type="entry name" value="HAD-like"/>
    <property type="match status" value="1"/>
</dbReference>
<dbReference type="InterPro" id="IPR036412">
    <property type="entry name" value="HAD-like_sf"/>
</dbReference>
<dbReference type="STRING" id="926569.ANT_12960"/>
<dbReference type="NCBIfam" id="TIGR01993">
    <property type="entry name" value="Pyr-5-nucltdase"/>
    <property type="match status" value="1"/>
</dbReference>
<evidence type="ECO:0000313" key="1">
    <source>
        <dbReference type="EMBL" id="BAJ63330.1"/>
    </source>
</evidence>
<dbReference type="Gene3D" id="1.10.150.450">
    <property type="match status" value="1"/>
</dbReference>
<dbReference type="PANTHER" id="PTHR12725">
    <property type="entry name" value="HALOACID DEHALOGENASE-LIKE HYDROLASE"/>
    <property type="match status" value="1"/>
</dbReference>
<protein>
    <submittedName>
        <fullName evidence="1">Pyrimidine 5-nucleotidase family protein</fullName>
    </submittedName>
</protein>
<dbReference type="HOGENOM" id="CLU_059493_4_0_0"/>
<keyword evidence="2" id="KW-1185">Reference proteome</keyword>
<reference evidence="1 2" key="1">
    <citation type="submission" date="2010-12" db="EMBL/GenBank/DDBJ databases">
        <title>Whole genome sequence of Anaerolinea thermophila UNI-1.</title>
        <authorList>
            <person name="Narita-Yamada S."/>
            <person name="Kishi E."/>
            <person name="Watanabe Y."/>
            <person name="Takasaki K."/>
            <person name="Ankai A."/>
            <person name="Oguchi A."/>
            <person name="Fukui S."/>
            <person name="Takahashi M."/>
            <person name="Yashiro I."/>
            <person name="Hosoyama A."/>
            <person name="Sekiguchi Y."/>
            <person name="Hanada S."/>
            <person name="Fujita N."/>
        </authorList>
    </citation>
    <scope>NUCLEOTIDE SEQUENCE [LARGE SCALE GENOMIC DNA]</scope>
    <source>
        <strain evidence="2">DSM 14523 / JCM 11388 / NBRC 100420 / UNI-1</strain>
    </source>
</reference>
<dbReference type="KEGG" id="atm:ANT_12960"/>
<dbReference type="SFLD" id="SFLDG01129">
    <property type="entry name" value="C1.5:_HAD__Beta-PGM__Phosphata"/>
    <property type="match status" value="1"/>
</dbReference>
<dbReference type="PANTHER" id="PTHR12725:SF117">
    <property type="entry name" value="HALOACID DEHALOGENASE-LIKE HYDROLASE"/>
    <property type="match status" value="1"/>
</dbReference>
<dbReference type="SFLD" id="SFLDS00003">
    <property type="entry name" value="Haloacid_Dehalogenase"/>
    <property type="match status" value="1"/>
</dbReference>
<gene>
    <name evidence="1" type="ordered locus">ANT_12960</name>
</gene>
<dbReference type="InterPro" id="IPR010237">
    <property type="entry name" value="Pyr-5-nucltdase"/>
</dbReference>
<dbReference type="RefSeq" id="WP_013559718.1">
    <property type="nucleotide sequence ID" value="NC_014960.1"/>
</dbReference>
<dbReference type="InterPro" id="IPR006439">
    <property type="entry name" value="HAD-SF_hydro_IA"/>
</dbReference>
<dbReference type="InParanoid" id="E8N4G6"/>